<feature type="region of interest" description="Disordered" evidence="1">
    <location>
        <begin position="1"/>
        <end position="214"/>
    </location>
</feature>
<feature type="compositionally biased region" description="Polar residues" evidence="1">
    <location>
        <begin position="1"/>
        <end position="10"/>
    </location>
</feature>
<dbReference type="Proteomes" id="UP001205105">
    <property type="component" value="Unassembled WGS sequence"/>
</dbReference>
<proteinExistence type="predicted"/>
<name>A0AAD5H540_9CHLO</name>
<feature type="compositionally biased region" description="Low complexity" evidence="1">
    <location>
        <begin position="79"/>
        <end position="95"/>
    </location>
</feature>
<feature type="compositionally biased region" description="Low complexity" evidence="1">
    <location>
        <begin position="40"/>
        <end position="59"/>
    </location>
</feature>
<feature type="compositionally biased region" description="Basic and acidic residues" evidence="1">
    <location>
        <begin position="160"/>
        <end position="175"/>
    </location>
</feature>
<dbReference type="EMBL" id="JADXDR010000095">
    <property type="protein sequence ID" value="KAI7839692.1"/>
    <property type="molecule type" value="Genomic_DNA"/>
</dbReference>
<feature type="compositionally biased region" description="Basic and acidic residues" evidence="1">
    <location>
        <begin position="292"/>
        <end position="309"/>
    </location>
</feature>
<feature type="compositionally biased region" description="Polar residues" evidence="1">
    <location>
        <begin position="96"/>
        <end position="105"/>
    </location>
</feature>
<evidence type="ECO:0008006" key="4">
    <source>
        <dbReference type="Google" id="ProtNLM"/>
    </source>
</evidence>
<sequence>MHPSTGSSPTRARLASCRSSPSVSARCRSPRPNAAVPAGSSRPGTSASGCSSSGSRPGSKAFSAAPGSGSRPGTAPLHAEASAASSACSRASLASGHSTLLQPTASYVAGVQETRSRKEGRQLAGRPSTQQPKATTPRPFKLSCDERAQSDYTRSSDAFKLTREEREAAEVEKSRQQLAAELSAAKERCRRTLSAQPQRPARSAPHAPEFQEFALRSAARHAAYTQKFAQKVAEERRREDELHGSPSHGSRPSSRIGALHGTGGGSSGTGSPSSAGGSPTGGSPPLLATQERAARHAELSAERKRREEAEVAASEAERLAQLSVAEREEEAERAAHRFKARPMPDFARPVFSPDKRKAKPATTVKEFKFSTRFGAPTAAGAAQDPPSRSASRLRNEGSAGSL</sequence>
<gene>
    <name evidence="2" type="ORF">COHA_006499</name>
</gene>
<feature type="region of interest" description="Disordered" evidence="1">
    <location>
        <begin position="226"/>
        <end position="402"/>
    </location>
</feature>
<evidence type="ECO:0000313" key="3">
    <source>
        <dbReference type="Proteomes" id="UP001205105"/>
    </source>
</evidence>
<reference evidence="2" key="1">
    <citation type="submission" date="2020-11" db="EMBL/GenBank/DDBJ databases">
        <title>Chlorella ohadii genome sequencing and assembly.</title>
        <authorList>
            <person name="Murik O."/>
            <person name="Treves H."/>
            <person name="Kedem I."/>
            <person name="Shotland Y."/>
            <person name="Kaplan A."/>
        </authorList>
    </citation>
    <scope>NUCLEOTIDE SEQUENCE</scope>
    <source>
        <strain evidence="2">1</strain>
    </source>
</reference>
<comment type="caution">
    <text evidence="2">The sequence shown here is derived from an EMBL/GenBank/DDBJ whole genome shotgun (WGS) entry which is preliminary data.</text>
</comment>
<keyword evidence="3" id="KW-1185">Reference proteome</keyword>
<feature type="compositionally biased region" description="Basic and acidic residues" evidence="1">
    <location>
        <begin position="232"/>
        <end position="243"/>
    </location>
</feature>
<evidence type="ECO:0000256" key="1">
    <source>
        <dbReference type="SAM" id="MobiDB-lite"/>
    </source>
</evidence>
<organism evidence="2 3">
    <name type="scientific">Chlorella ohadii</name>
    <dbReference type="NCBI Taxonomy" id="2649997"/>
    <lineage>
        <taxon>Eukaryota</taxon>
        <taxon>Viridiplantae</taxon>
        <taxon>Chlorophyta</taxon>
        <taxon>core chlorophytes</taxon>
        <taxon>Trebouxiophyceae</taxon>
        <taxon>Chlorellales</taxon>
        <taxon>Chlorellaceae</taxon>
        <taxon>Chlorella clade</taxon>
        <taxon>Chlorella</taxon>
    </lineage>
</organism>
<feature type="compositionally biased region" description="Low complexity" evidence="1">
    <location>
        <begin position="244"/>
        <end position="255"/>
    </location>
</feature>
<protein>
    <recommendedName>
        <fullName evidence="4">TPX2 C-terminal domain-containing protein</fullName>
    </recommendedName>
</protein>
<evidence type="ECO:0000313" key="2">
    <source>
        <dbReference type="EMBL" id="KAI7839692.1"/>
    </source>
</evidence>
<dbReference type="AlphaFoldDB" id="A0AAD5H540"/>
<feature type="compositionally biased region" description="Low complexity" evidence="1">
    <location>
        <begin position="269"/>
        <end position="285"/>
    </location>
</feature>
<accession>A0AAD5H540</accession>
<feature type="compositionally biased region" description="Polar residues" evidence="1">
    <location>
        <begin position="386"/>
        <end position="402"/>
    </location>
</feature>